<comment type="caution">
    <text evidence="2">The sequence shown here is derived from an EMBL/GenBank/DDBJ whole genome shotgun (WGS) entry which is preliminary data.</text>
</comment>
<dbReference type="InterPro" id="IPR050789">
    <property type="entry name" value="Diverse_Enzym_Activities"/>
</dbReference>
<evidence type="ECO:0000259" key="1">
    <source>
        <dbReference type="Pfam" id="PF00144"/>
    </source>
</evidence>
<organism evidence="2 3">
    <name type="scientific">Candidatus Ventrousia excrementavium</name>
    <dbReference type="NCBI Taxonomy" id="2840961"/>
    <lineage>
        <taxon>Bacteria</taxon>
        <taxon>Bacillati</taxon>
        <taxon>Bacillota</taxon>
        <taxon>Clostridia</taxon>
        <taxon>Eubacteriales</taxon>
        <taxon>Clostridiaceae</taxon>
        <taxon>Clostridiaceae incertae sedis</taxon>
        <taxon>Candidatus Ventrousia</taxon>
    </lineage>
</organism>
<feature type="domain" description="Beta-lactamase-related" evidence="1">
    <location>
        <begin position="21"/>
        <end position="316"/>
    </location>
</feature>
<dbReference type="InterPro" id="IPR012338">
    <property type="entry name" value="Beta-lactam/transpept-like"/>
</dbReference>
<sequence>MNQLTEKLSSILRLGLPKDYTSVSYAFLKDGQLIASDSLGHQGGKEKKPATTDCTYNVASVSKIFCTVAVMQQVEQGKIDLDTPVCHYLPRFTMLDERYRDITVRHCLSHTSGLPGTQWKGFSVSDVRGSHYYDEVYAHLAKSHLKAAPGEYAVYCNDGFTLAEMVVNAVTGVPFAEYCRDNITEPIGAHSTRLSPVLNPDYPLVREGKRPAELLLIQGGAGFTTSMQDLCKFGQLFLTDNKIISEKSKAEMATKHGRTFLDCDDASPNYGLGWDNVNYKNPEYDLGDGVLQKGGNSFQFTTQFFVVPKYNAVLALSETHDCKLDVPETVMRLFAVAMQELGTNIYTRLKPVPEDMIKKYSGTYLVPSGVLNLHLYGAYGAITRDDTRGGHTSWYKQPLYYNGEVFEAENNQEVFFTEHGDDIYIMTKMRGRRSPMAQKARPHAPVSQKWKDRMSKMYVLVNADPHDLVVNSLMTGFFIRELPGVEGVLIASFSGVGDSGVYGLFEASFAPLSDDIGTGFLNTPSNPSRDLVSPVFEVRNGVEYCYAASMLFRDTATLDEYNGQSFGPAGAENGVYRITKRLEKLPEIPADRRIMVLDKDMVRVYDSLMEDEYKPVEEGFILLI</sequence>
<accession>A0A9D1ISR5</accession>
<reference evidence="2" key="1">
    <citation type="submission" date="2020-10" db="EMBL/GenBank/DDBJ databases">
        <authorList>
            <person name="Gilroy R."/>
        </authorList>
    </citation>
    <scope>NUCLEOTIDE SEQUENCE</scope>
    <source>
        <strain evidence="2">CHK191-8634</strain>
    </source>
</reference>
<dbReference type="PANTHER" id="PTHR43283:SF18">
    <property type="match status" value="1"/>
</dbReference>
<evidence type="ECO:0000313" key="2">
    <source>
        <dbReference type="EMBL" id="HIU42692.1"/>
    </source>
</evidence>
<proteinExistence type="predicted"/>
<dbReference type="EMBL" id="DVMR01000002">
    <property type="protein sequence ID" value="HIU42692.1"/>
    <property type="molecule type" value="Genomic_DNA"/>
</dbReference>
<dbReference type="Proteomes" id="UP000824073">
    <property type="component" value="Unassembled WGS sequence"/>
</dbReference>
<dbReference type="Pfam" id="PF00144">
    <property type="entry name" value="Beta-lactamase"/>
    <property type="match status" value="1"/>
</dbReference>
<evidence type="ECO:0000313" key="3">
    <source>
        <dbReference type="Proteomes" id="UP000824073"/>
    </source>
</evidence>
<reference evidence="2" key="2">
    <citation type="journal article" date="2021" name="PeerJ">
        <title>Extensive microbial diversity within the chicken gut microbiome revealed by metagenomics and culture.</title>
        <authorList>
            <person name="Gilroy R."/>
            <person name="Ravi A."/>
            <person name="Getino M."/>
            <person name="Pursley I."/>
            <person name="Horton D.L."/>
            <person name="Alikhan N.F."/>
            <person name="Baker D."/>
            <person name="Gharbi K."/>
            <person name="Hall N."/>
            <person name="Watson M."/>
            <person name="Adriaenssens E.M."/>
            <person name="Foster-Nyarko E."/>
            <person name="Jarju S."/>
            <person name="Secka A."/>
            <person name="Antonio M."/>
            <person name="Oren A."/>
            <person name="Chaudhuri R.R."/>
            <person name="La Ragione R."/>
            <person name="Hildebrand F."/>
            <person name="Pallen M.J."/>
        </authorList>
    </citation>
    <scope>NUCLEOTIDE SEQUENCE</scope>
    <source>
        <strain evidence="2">CHK191-8634</strain>
    </source>
</reference>
<keyword evidence="2" id="KW-0378">Hydrolase</keyword>
<dbReference type="Gene3D" id="3.40.710.10">
    <property type="entry name" value="DD-peptidase/beta-lactamase superfamily"/>
    <property type="match status" value="1"/>
</dbReference>
<gene>
    <name evidence="2" type="ORF">IAB67_00155</name>
</gene>
<dbReference type="SUPFAM" id="SSF56601">
    <property type="entry name" value="beta-lactamase/transpeptidase-like"/>
    <property type="match status" value="1"/>
</dbReference>
<dbReference type="InterPro" id="IPR001466">
    <property type="entry name" value="Beta-lactam-related"/>
</dbReference>
<protein>
    <submittedName>
        <fullName evidence="2">Serine hydrolase</fullName>
    </submittedName>
</protein>
<dbReference type="GO" id="GO:0016787">
    <property type="term" value="F:hydrolase activity"/>
    <property type="evidence" value="ECO:0007669"/>
    <property type="project" value="UniProtKB-KW"/>
</dbReference>
<dbReference type="AlphaFoldDB" id="A0A9D1ISR5"/>
<name>A0A9D1ISR5_9CLOT</name>
<dbReference type="PANTHER" id="PTHR43283">
    <property type="entry name" value="BETA-LACTAMASE-RELATED"/>
    <property type="match status" value="1"/>
</dbReference>